<dbReference type="Pfam" id="PF13340">
    <property type="entry name" value="DUF4096"/>
    <property type="match status" value="1"/>
</dbReference>
<sequence length="130" mass="14932">MADAIFYVLRVGNQWRNLPEAGFAKWQLVYYYFRRWKADGTLERLNWRLKIKQRERQGKPASPSLMSIDGQTIKTAPFIQQQTGIDGNKKLNGRKLTRDHGCTRTSMGNGAHCFDGAMARRVVAPLRGYL</sequence>
<dbReference type="InterPro" id="IPR025161">
    <property type="entry name" value="IS402-like_dom"/>
</dbReference>
<dbReference type="PANTHER" id="PTHR30007">
    <property type="entry name" value="PHP DOMAIN PROTEIN"/>
    <property type="match status" value="1"/>
</dbReference>
<dbReference type="EMBL" id="CADCTJ010000395">
    <property type="protein sequence ID" value="CAA9237108.1"/>
    <property type="molecule type" value="Genomic_DNA"/>
</dbReference>
<evidence type="ECO:0000259" key="1">
    <source>
        <dbReference type="Pfam" id="PF13340"/>
    </source>
</evidence>
<evidence type="ECO:0000313" key="2">
    <source>
        <dbReference type="EMBL" id="CAA9237108.1"/>
    </source>
</evidence>
<protein>
    <recommendedName>
        <fullName evidence="1">Insertion element IS402-like domain-containing protein</fullName>
    </recommendedName>
</protein>
<dbReference type="PANTHER" id="PTHR30007:SF0">
    <property type="entry name" value="TRANSPOSASE"/>
    <property type="match status" value="1"/>
</dbReference>
<feature type="domain" description="Insertion element IS402-like" evidence="1">
    <location>
        <begin position="2"/>
        <end position="45"/>
    </location>
</feature>
<dbReference type="AlphaFoldDB" id="A0A6J4I0Z7"/>
<gene>
    <name evidence="2" type="ORF">AVDCRST_MAG95-1268</name>
</gene>
<reference evidence="2" key="1">
    <citation type="submission" date="2020-02" db="EMBL/GenBank/DDBJ databases">
        <authorList>
            <person name="Meier V. D."/>
        </authorList>
    </citation>
    <scope>NUCLEOTIDE SEQUENCE</scope>
    <source>
        <strain evidence="2">AVDCRST_MAG95</strain>
    </source>
</reference>
<name>A0A6J4I0Z7_9BACT</name>
<proteinExistence type="predicted"/>
<organism evidence="2">
    <name type="scientific">uncultured Adhaeribacter sp</name>
    <dbReference type="NCBI Taxonomy" id="448109"/>
    <lineage>
        <taxon>Bacteria</taxon>
        <taxon>Pseudomonadati</taxon>
        <taxon>Bacteroidota</taxon>
        <taxon>Cytophagia</taxon>
        <taxon>Cytophagales</taxon>
        <taxon>Hymenobacteraceae</taxon>
        <taxon>Adhaeribacter</taxon>
        <taxon>environmental samples</taxon>
    </lineage>
</organism>
<accession>A0A6J4I0Z7</accession>